<organism evidence="1 2">
    <name type="scientific">Rhodococcus opacus</name>
    <name type="common">Nocardia opaca</name>
    <dbReference type="NCBI Taxonomy" id="37919"/>
    <lineage>
        <taxon>Bacteria</taxon>
        <taxon>Bacillati</taxon>
        <taxon>Actinomycetota</taxon>
        <taxon>Actinomycetes</taxon>
        <taxon>Mycobacteriales</taxon>
        <taxon>Nocardiaceae</taxon>
        <taxon>Rhodococcus</taxon>
    </lineage>
</organism>
<dbReference type="AlphaFoldDB" id="A0A076ERW8"/>
<dbReference type="Gene3D" id="1.20.120.450">
    <property type="entry name" value="dinb family like domain"/>
    <property type="match status" value="1"/>
</dbReference>
<dbReference type="eggNOG" id="COG2318">
    <property type="taxonomic scope" value="Bacteria"/>
</dbReference>
<name>A0A076ERW8_RHOOP</name>
<accession>A0A076ERW8</accession>
<dbReference type="NCBIfam" id="NF047843">
    <property type="entry name" value="MST_Rv0443"/>
    <property type="match status" value="1"/>
</dbReference>
<dbReference type="Proteomes" id="UP000028488">
    <property type="component" value="Chromosome"/>
</dbReference>
<dbReference type="Pfam" id="PF04978">
    <property type="entry name" value="MST"/>
    <property type="match status" value="1"/>
</dbReference>
<sequence length="168" mass="18700">MDHSALLTDAFDRIQETVHSTLADLPADALTFRVDAKANTIAWLIWHLTRVQDDHVAGVAGTEQVWTSGGWVERLDLPFPVADIGYGHSADEVAKVRTGADLLREYHDAVHDRTVDYVQSIGTDDLDRIVDENWDPPVTLGVRLISVVSDDLQHAGQAAYVRGIYERR</sequence>
<protein>
    <submittedName>
        <fullName evidence="1">Chorismate synthase</fullName>
    </submittedName>
</protein>
<evidence type="ECO:0000313" key="1">
    <source>
        <dbReference type="EMBL" id="AII07967.1"/>
    </source>
</evidence>
<proteinExistence type="predicted"/>
<dbReference type="RefSeq" id="WP_128640836.1">
    <property type="nucleotide sequence ID" value="NZ_CP008947.1"/>
</dbReference>
<dbReference type="EMBL" id="CP008947">
    <property type="protein sequence ID" value="AII07967.1"/>
    <property type="molecule type" value="Genomic_DNA"/>
</dbReference>
<reference evidence="1 2" key="1">
    <citation type="submission" date="2014-07" db="EMBL/GenBank/DDBJ databases">
        <title>Genome Sequence of Rhodococcus opacus Strain R7, a Biodegrader of Mono- and Polycyclic Aromatic Hydrocarbons.</title>
        <authorList>
            <person name="Di Gennaro P."/>
            <person name="Zampolli J."/>
            <person name="Presti I."/>
            <person name="Cappelletti M."/>
            <person name="D'Ursi P."/>
            <person name="Orro A."/>
            <person name="Mezzelani A."/>
            <person name="Milanesi L."/>
        </authorList>
    </citation>
    <scope>NUCLEOTIDE SEQUENCE [LARGE SCALE GENOMIC DNA]</scope>
    <source>
        <strain evidence="1 2">R7</strain>
    </source>
</reference>
<dbReference type="InterPro" id="IPR007061">
    <property type="entry name" value="MST-like"/>
</dbReference>
<evidence type="ECO:0000313" key="2">
    <source>
        <dbReference type="Proteomes" id="UP000028488"/>
    </source>
</evidence>
<dbReference type="InterPro" id="IPR034660">
    <property type="entry name" value="DinB/YfiT-like"/>
</dbReference>
<gene>
    <name evidence="1" type="ORF">EP51_26365</name>
</gene>
<dbReference type="SUPFAM" id="SSF109854">
    <property type="entry name" value="DinB/YfiT-like putative metalloenzymes"/>
    <property type="match status" value="1"/>
</dbReference>